<dbReference type="InterPro" id="IPR011008">
    <property type="entry name" value="Dimeric_a/b-barrel"/>
</dbReference>
<feature type="region of interest" description="Disordered" evidence="2">
    <location>
        <begin position="97"/>
        <end position="119"/>
    </location>
</feature>
<dbReference type="Gene3D" id="3.30.70.100">
    <property type="match status" value="1"/>
</dbReference>
<feature type="compositionally biased region" description="Basic and acidic residues" evidence="2">
    <location>
        <begin position="108"/>
        <end position="119"/>
    </location>
</feature>
<keyword evidence="5" id="KW-1185">Reference proteome</keyword>
<accession>A0A5K7YZB1</accession>
<name>A0A5K7YZB1_9BACT</name>
<dbReference type="InterPro" id="IPR044662">
    <property type="entry name" value="HS1/DABB1-like"/>
</dbReference>
<feature type="domain" description="Stress-response A/B barrel" evidence="3">
    <location>
        <begin position="2"/>
        <end position="94"/>
    </location>
</feature>
<organism evidence="4 5">
    <name type="scientific">Desulfosarcina widdelii</name>
    <dbReference type="NCBI Taxonomy" id="947919"/>
    <lineage>
        <taxon>Bacteria</taxon>
        <taxon>Pseudomonadati</taxon>
        <taxon>Thermodesulfobacteriota</taxon>
        <taxon>Desulfobacteria</taxon>
        <taxon>Desulfobacterales</taxon>
        <taxon>Desulfosarcinaceae</taxon>
        <taxon>Desulfosarcina</taxon>
    </lineage>
</organism>
<gene>
    <name evidence="4" type="ORF">DSCW_13750</name>
</gene>
<dbReference type="InterPro" id="IPR013097">
    <property type="entry name" value="Dabb"/>
</dbReference>
<protein>
    <recommendedName>
        <fullName evidence="3">Stress-response A/B barrel domain-containing protein</fullName>
    </recommendedName>
</protein>
<dbReference type="Proteomes" id="UP000427769">
    <property type="component" value="Chromosome"/>
</dbReference>
<dbReference type="KEGG" id="dwd:DSCW_13750"/>
<reference evidence="4 5" key="1">
    <citation type="submission" date="2019-11" db="EMBL/GenBank/DDBJ databases">
        <title>Comparative genomics of hydrocarbon-degrading Desulfosarcina strains.</title>
        <authorList>
            <person name="Watanabe M."/>
            <person name="Kojima H."/>
            <person name="Fukui M."/>
        </authorList>
    </citation>
    <scope>NUCLEOTIDE SEQUENCE [LARGE SCALE GENOMIC DNA]</scope>
    <source>
        <strain evidence="4 5">PP31</strain>
    </source>
</reference>
<evidence type="ECO:0000259" key="3">
    <source>
        <dbReference type="PROSITE" id="PS51502"/>
    </source>
</evidence>
<comment type="subunit">
    <text evidence="1">Homodimer.</text>
</comment>
<evidence type="ECO:0000313" key="4">
    <source>
        <dbReference type="EMBL" id="BBO73958.1"/>
    </source>
</evidence>
<dbReference type="EMBL" id="AP021875">
    <property type="protein sequence ID" value="BBO73958.1"/>
    <property type="molecule type" value="Genomic_DNA"/>
</dbReference>
<evidence type="ECO:0000256" key="2">
    <source>
        <dbReference type="SAM" id="MobiDB-lite"/>
    </source>
</evidence>
<dbReference type="PANTHER" id="PTHR33178:SF10">
    <property type="entry name" value="STRESS-RESPONSE A_B BARREL DOMAIN-CONTAINING PROTEIN"/>
    <property type="match status" value="1"/>
</dbReference>
<dbReference type="PANTHER" id="PTHR33178">
    <property type="match status" value="1"/>
</dbReference>
<dbReference type="PROSITE" id="PS51502">
    <property type="entry name" value="S_R_A_B_BARREL"/>
    <property type="match status" value="1"/>
</dbReference>
<dbReference type="RefSeq" id="WP_155303023.1">
    <property type="nucleotide sequence ID" value="NZ_AP021875.1"/>
</dbReference>
<dbReference type="SUPFAM" id="SSF54909">
    <property type="entry name" value="Dimeric alpha+beta barrel"/>
    <property type="match status" value="1"/>
</dbReference>
<sequence length="119" mass="13833">MITHVVMMKFKPEVCDNDIDELEALLDGLPDKIDEIQSYDFGRDLVGSDRSYNFALVSVFANRDTLKHYQEHPAHQVVVKKLGGMCEHIAVVDYRNAPYRQQDENEPDPLKRNDLFRRP</sequence>
<evidence type="ECO:0000313" key="5">
    <source>
        <dbReference type="Proteomes" id="UP000427769"/>
    </source>
</evidence>
<dbReference type="SMART" id="SM00886">
    <property type="entry name" value="Dabb"/>
    <property type="match status" value="1"/>
</dbReference>
<dbReference type="AlphaFoldDB" id="A0A5K7YZB1"/>
<proteinExistence type="predicted"/>
<evidence type="ECO:0000256" key="1">
    <source>
        <dbReference type="ARBA" id="ARBA00011738"/>
    </source>
</evidence>
<dbReference type="Pfam" id="PF07876">
    <property type="entry name" value="Dabb"/>
    <property type="match status" value="1"/>
</dbReference>
<dbReference type="OrthoDB" id="9808130at2"/>